<dbReference type="FunFam" id="3.10.129.10:FF:000004">
    <property type="entry name" value="Tol-pal system-associated acyl-CoA thioesterase"/>
    <property type="match status" value="1"/>
</dbReference>
<dbReference type="InterPro" id="IPR029069">
    <property type="entry name" value="HotDog_dom_sf"/>
</dbReference>
<proteinExistence type="inferred from homology"/>
<dbReference type="Pfam" id="PF13279">
    <property type="entry name" value="4HBT_2"/>
    <property type="match status" value="1"/>
</dbReference>
<dbReference type="RefSeq" id="WP_047877266.1">
    <property type="nucleotide sequence ID" value="NZ_LDOT01000002.1"/>
</dbReference>
<keyword evidence="4" id="KW-1185">Reference proteome</keyword>
<dbReference type="PIRSF" id="PIRSF003230">
    <property type="entry name" value="YbgC"/>
    <property type="match status" value="1"/>
</dbReference>
<evidence type="ECO:0000313" key="3">
    <source>
        <dbReference type="EMBL" id="KLV09105.1"/>
    </source>
</evidence>
<dbReference type="PANTHER" id="PTHR31793">
    <property type="entry name" value="4-HYDROXYBENZOYL-COA THIOESTERASE FAMILY MEMBER"/>
    <property type="match status" value="1"/>
</dbReference>
<dbReference type="InterPro" id="IPR006684">
    <property type="entry name" value="YbgC/YbaW"/>
</dbReference>
<name>A0A0J1HBS2_9GAMM</name>
<dbReference type="CDD" id="cd00586">
    <property type="entry name" value="4HBT"/>
    <property type="match status" value="1"/>
</dbReference>
<evidence type="ECO:0000256" key="1">
    <source>
        <dbReference type="ARBA" id="ARBA00005953"/>
    </source>
</evidence>
<dbReference type="PATRIC" id="fig|1195763.3.peg.566"/>
<sequence>MTEQNAFEWPITVYYEDTDLGGIVYHANYLKFFERARTELFRHAGVSLSDLFAEKVSFVVRHMDIDFLKGAQLDDQLTVRTWPMTVRRASIEFCQVLVNTTGQILCKAEVQVACVHPDTLKPIKIPENILSEITK</sequence>
<comment type="similarity">
    <text evidence="1">Belongs to the 4-hydroxybenzoyl-CoA thioesterase family.</text>
</comment>
<gene>
    <name evidence="3" type="ORF">ABT56_02615</name>
</gene>
<protein>
    <submittedName>
        <fullName evidence="3">Acyl-CoA thioesterase</fullName>
    </submittedName>
</protein>
<dbReference type="GO" id="GO:0047617">
    <property type="term" value="F:fatty acyl-CoA hydrolase activity"/>
    <property type="evidence" value="ECO:0007669"/>
    <property type="project" value="TreeGrafter"/>
</dbReference>
<dbReference type="NCBIfam" id="TIGR02799">
    <property type="entry name" value="thio_ybgC"/>
    <property type="match status" value="1"/>
</dbReference>
<keyword evidence="2" id="KW-0378">Hydrolase</keyword>
<dbReference type="OrthoDB" id="9808429at2"/>
<evidence type="ECO:0000313" key="4">
    <source>
        <dbReference type="Proteomes" id="UP000036097"/>
    </source>
</evidence>
<dbReference type="SUPFAM" id="SSF54637">
    <property type="entry name" value="Thioesterase/thiol ester dehydrase-isomerase"/>
    <property type="match status" value="1"/>
</dbReference>
<dbReference type="STRING" id="1195763.ABT56_02615"/>
<dbReference type="InterPro" id="IPR050563">
    <property type="entry name" value="4-hydroxybenzoyl-CoA_TE"/>
</dbReference>
<dbReference type="PANTHER" id="PTHR31793:SF37">
    <property type="entry name" value="ACYL-COA THIOESTER HYDROLASE YBGC"/>
    <property type="match status" value="1"/>
</dbReference>
<dbReference type="InterPro" id="IPR014166">
    <property type="entry name" value="Tol-Pal_acyl-CoA_thioesterase"/>
</dbReference>
<comment type="caution">
    <text evidence="3">The sequence shown here is derived from an EMBL/GenBank/DDBJ whole genome shotgun (WGS) entry which is preliminary data.</text>
</comment>
<evidence type="ECO:0000256" key="2">
    <source>
        <dbReference type="ARBA" id="ARBA00022801"/>
    </source>
</evidence>
<organism evidence="3 4">
    <name type="scientific">Photobacterium aquae</name>
    <dbReference type="NCBI Taxonomy" id="1195763"/>
    <lineage>
        <taxon>Bacteria</taxon>
        <taxon>Pseudomonadati</taxon>
        <taxon>Pseudomonadota</taxon>
        <taxon>Gammaproteobacteria</taxon>
        <taxon>Vibrionales</taxon>
        <taxon>Vibrionaceae</taxon>
        <taxon>Photobacterium</taxon>
    </lineage>
</organism>
<dbReference type="NCBIfam" id="TIGR00051">
    <property type="entry name" value="YbgC/FadM family acyl-CoA thioesterase"/>
    <property type="match status" value="1"/>
</dbReference>
<accession>A0A0J1HBS2</accession>
<dbReference type="Proteomes" id="UP000036097">
    <property type="component" value="Unassembled WGS sequence"/>
</dbReference>
<reference evidence="3 4" key="1">
    <citation type="submission" date="2015-05" db="EMBL/GenBank/DDBJ databases">
        <title>Photobacterium galathea sp. nov.</title>
        <authorList>
            <person name="Machado H."/>
            <person name="Gram L."/>
        </authorList>
    </citation>
    <scope>NUCLEOTIDE SEQUENCE [LARGE SCALE GENOMIC DNA]</scope>
    <source>
        <strain evidence="3 4">CGMCC 1.12159</strain>
    </source>
</reference>
<dbReference type="Gene3D" id="3.10.129.10">
    <property type="entry name" value="Hotdog Thioesterase"/>
    <property type="match status" value="1"/>
</dbReference>
<dbReference type="AlphaFoldDB" id="A0A0J1HBS2"/>
<dbReference type="EMBL" id="LDOT01000002">
    <property type="protein sequence ID" value="KLV09105.1"/>
    <property type="molecule type" value="Genomic_DNA"/>
</dbReference>